<organism evidence="1 2">
    <name type="scientific">Clonostachys rosea f. rosea IK726</name>
    <dbReference type="NCBI Taxonomy" id="1349383"/>
    <lineage>
        <taxon>Eukaryota</taxon>
        <taxon>Fungi</taxon>
        <taxon>Dikarya</taxon>
        <taxon>Ascomycota</taxon>
        <taxon>Pezizomycotina</taxon>
        <taxon>Sordariomycetes</taxon>
        <taxon>Hypocreomycetidae</taxon>
        <taxon>Hypocreales</taxon>
        <taxon>Bionectriaceae</taxon>
        <taxon>Clonostachys</taxon>
    </lineage>
</organism>
<dbReference type="EMBL" id="CADEHS020000574">
    <property type="protein sequence ID" value="CAG9954708.1"/>
    <property type="molecule type" value="Genomic_DNA"/>
</dbReference>
<evidence type="ECO:0000313" key="1">
    <source>
        <dbReference type="EMBL" id="CAG9954708.1"/>
    </source>
</evidence>
<dbReference type="Proteomes" id="UP000836387">
    <property type="component" value="Unassembled WGS sequence"/>
</dbReference>
<gene>
    <name evidence="1" type="ORF">CRV2_00021750</name>
</gene>
<evidence type="ECO:0000313" key="2">
    <source>
        <dbReference type="Proteomes" id="UP000836387"/>
    </source>
</evidence>
<sequence>PLMRAVTQEKDIAALLLAKPQVTPPLGYDGAYADFSDGSEDKLSQPLRIVNNNASKSDVDRRRPSLQECIQLRLWGVMGSISKEESTDI</sequence>
<accession>A0ACA9UPN6</accession>
<comment type="caution">
    <text evidence="1">The sequence shown here is derived from an EMBL/GenBank/DDBJ whole genome shotgun (WGS) entry which is preliminary data.</text>
</comment>
<name>A0ACA9UPN6_BIOOC</name>
<reference evidence="1" key="1">
    <citation type="submission" date="2020-04" db="EMBL/GenBank/DDBJ databases">
        <authorList>
            <person name="Broberg M."/>
        </authorList>
    </citation>
    <scope>NUCLEOTIDE SEQUENCE</scope>
</reference>
<feature type="non-terminal residue" evidence="1">
    <location>
        <position position="1"/>
    </location>
</feature>
<reference evidence="1" key="2">
    <citation type="submission" date="2021-10" db="EMBL/GenBank/DDBJ databases">
        <authorList>
            <person name="Piombo E."/>
        </authorList>
    </citation>
    <scope>NUCLEOTIDE SEQUENCE</scope>
</reference>
<protein>
    <submittedName>
        <fullName evidence="1">Uncharacterized protein</fullName>
    </submittedName>
</protein>
<keyword evidence="2" id="KW-1185">Reference proteome</keyword>
<proteinExistence type="predicted"/>